<dbReference type="AlphaFoldDB" id="A0A453MX22"/>
<reference evidence="2" key="3">
    <citation type="journal article" date="2017" name="Nature">
        <title>Genome sequence of the progenitor of the wheat D genome Aegilops tauschii.</title>
        <authorList>
            <person name="Luo M.C."/>
            <person name="Gu Y.Q."/>
            <person name="Puiu D."/>
            <person name="Wang H."/>
            <person name="Twardziok S.O."/>
            <person name="Deal K.R."/>
            <person name="Huo N."/>
            <person name="Zhu T."/>
            <person name="Wang L."/>
            <person name="Wang Y."/>
            <person name="McGuire P.E."/>
            <person name="Liu S."/>
            <person name="Long H."/>
            <person name="Ramasamy R.K."/>
            <person name="Rodriguez J.C."/>
            <person name="Van S.L."/>
            <person name="Yuan L."/>
            <person name="Wang Z."/>
            <person name="Xia Z."/>
            <person name="Xiao L."/>
            <person name="Anderson O.D."/>
            <person name="Ouyang S."/>
            <person name="Liang Y."/>
            <person name="Zimin A.V."/>
            <person name="Pertea G."/>
            <person name="Qi P."/>
            <person name="Bennetzen J.L."/>
            <person name="Dai X."/>
            <person name="Dawson M.W."/>
            <person name="Muller H.G."/>
            <person name="Kugler K."/>
            <person name="Rivarola-Duarte L."/>
            <person name="Spannagl M."/>
            <person name="Mayer K.F.X."/>
            <person name="Lu F.H."/>
            <person name="Bevan M.W."/>
            <person name="Leroy P."/>
            <person name="Li P."/>
            <person name="You F.M."/>
            <person name="Sun Q."/>
            <person name="Liu Z."/>
            <person name="Lyons E."/>
            <person name="Wicker T."/>
            <person name="Salzberg S.L."/>
            <person name="Devos K.M."/>
            <person name="Dvorak J."/>
        </authorList>
    </citation>
    <scope>NUCLEOTIDE SEQUENCE [LARGE SCALE GENOMIC DNA]</scope>
    <source>
        <strain evidence="2">cv. AL8/78</strain>
    </source>
</reference>
<sequence>VVPKKNASCEVSGRDEIQDEQPPPSPPLAGAAGRRRPPLRDPPPPPPAALLLPPRLRRLQALAPPRLRPPLLPPLPRHHRRRNPPLLGCFVEDIDSTHFQPILEAPNRVPQARFAFPIRAGDPPGCRHGLVLFLRSKYQLLVWDPITGDQHRLDVPQGLTRTTRSAGRCFVLLPATSRLSFRR</sequence>
<evidence type="ECO:0000256" key="1">
    <source>
        <dbReference type="SAM" id="MobiDB-lite"/>
    </source>
</evidence>
<dbReference type="Gramene" id="AET6Gv20130300.4">
    <property type="protein sequence ID" value="AET6Gv20130300.4"/>
    <property type="gene ID" value="AET6Gv20130300"/>
</dbReference>
<feature type="region of interest" description="Disordered" evidence="1">
    <location>
        <begin position="1"/>
        <end position="51"/>
    </location>
</feature>
<dbReference type="PANTHER" id="PTHR32133">
    <property type="entry name" value="OS07G0120400 PROTEIN"/>
    <property type="match status" value="1"/>
</dbReference>
<evidence type="ECO:0000313" key="2">
    <source>
        <dbReference type="EnsemblPlants" id="AET6Gv20130300.4"/>
    </source>
</evidence>
<dbReference type="PANTHER" id="PTHR32133:SF320">
    <property type="entry name" value="F-BOX DOMAIN-CONTAINING PROTEIN"/>
    <property type="match status" value="1"/>
</dbReference>
<reference evidence="2" key="4">
    <citation type="submission" date="2019-03" db="UniProtKB">
        <authorList>
            <consortium name="EnsemblPlants"/>
        </authorList>
    </citation>
    <scope>IDENTIFICATION</scope>
</reference>
<reference evidence="2" key="5">
    <citation type="journal article" date="2021" name="G3 (Bethesda)">
        <title>Aegilops tauschii genome assembly Aet v5.0 features greater sequence contiguity and improved annotation.</title>
        <authorList>
            <person name="Wang L."/>
            <person name="Zhu T."/>
            <person name="Rodriguez J.C."/>
            <person name="Deal K.R."/>
            <person name="Dubcovsky J."/>
            <person name="McGuire P.E."/>
            <person name="Lux T."/>
            <person name="Spannagl M."/>
            <person name="Mayer K.F.X."/>
            <person name="Baldrich P."/>
            <person name="Meyers B.C."/>
            <person name="Huo N."/>
            <person name="Gu Y.Q."/>
            <person name="Zhou H."/>
            <person name="Devos K.M."/>
            <person name="Bennetzen J.L."/>
            <person name="Unver T."/>
            <person name="Budak H."/>
            <person name="Gulick P.J."/>
            <person name="Galiba G."/>
            <person name="Kalapos B."/>
            <person name="Nelson D.R."/>
            <person name="Li P."/>
            <person name="You F.M."/>
            <person name="Luo M.C."/>
            <person name="Dvorak J."/>
        </authorList>
    </citation>
    <scope>NUCLEOTIDE SEQUENCE [LARGE SCALE GENOMIC DNA]</scope>
    <source>
        <strain evidence="2">cv. AL8/78</strain>
    </source>
</reference>
<evidence type="ECO:0000313" key="3">
    <source>
        <dbReference type="Proteomes" id="UP000015105"/>
    </source>
</evidence>
<dbReference type="EnsemblPlants" id="AET6Gv20130300.4">
    <property type="protein sequence ID" value="AET6Gv20130300.4"/>
    <property type="gene ID" value="AET6Gv20130300"/>
</dbReference>
<reference evidence="3" key="2">
    <citation type="journal article" date="2017" name="Nat. Plants">
        <title>The Aegilops tauschii genome reveals multiple impacts of transposons.</title>
        <authorList>
            <person name="Zhao G."/>
            <person name="Zou C."/>
            <person name="Li K."/>
            <person name="Wang K."/>
            <person name="Li T."/>
            <person name="Gao L."/>
            <person name="Zhang X."/>
            <person name="Wang H."/>
            <person name="Yang Z."/>
            <person name="Liu X."/>
            <person name="Jiang W."/>
            <person name="Mao L."/>
            <person name="Kong X."/>
            <person name="Jiao Y."/>
            <person name="Jia J."/>
        </authorList>
    </citation>
    <scope>NUCLEOTIDE SEQUENCE [LARGE SCALE GENOMIC DNA]</scope>
    <source>
        <strain evidence="3">cv. AL8/78</strain>
    </source>
</reference>
<reference evidence="3" key="1">
    <citation type="journal article" date="2014" name="Science">
        <title>Ancient hybridizations among the ancestral genomes of bread wheat.</title>
        <authorList>
            <consortium name="International Wheat Genome Sequencing Consortium,"/>
            <person name="Marcussen T."/>
            <person name="Sandve S.R."/>
            <person name="Heier L."/>
            <person name="Spannagl M."/>
            <person name="Pfeifer M."/>
            <person name="Jakobsen K.S."/>
            <person name="Wulff B.B."/>
            <person name="Steuernagel B."/>
            <person name="Mayer K.F."/>
            <person name="Olsen O.A."/>
        </authorList>
    </citation>
    <scope>NUCLEOTIDE SEQUENCE [LARGE SCALE GENOMIC DNA]</scope>
    <source>
        <strain evidence="3">cv. AL8/78</strain>
    </source>
</reference>
<proteinExistence type="predicted"/>
<keyword evidence="3" id="KW-1185">Reference proteome</keyword>
<name>A0A453MX22_AEGTS</name>
<accession>A0A453MX22</accession>
<dbReference type="Proteomes" id="UP000015105">
    <property type="component" value="Chromosome 6D"/>
</dbReference>
<organism evidence="2 3">
    <name type="scientific">Aegilops tauschii subsp. strangulata</name>
    <name type="common">Goatgrass</name>
    <dbReference type="NCBI Taxonomy" id="200361"/>
    <lineage>
        <taxon>Eukaryota</taxon>
        <taxon>Viridiplantae</taxon>
        <taxon>Streptophyta</taxon>
        <taxon>Embryophyta</taxon>
        <taxon>Tracheophyta</taxon>
        <taxon>Spermatophyta</taxon>
        <taxon>Magnoliopsida</taxon>
        <taxon>Liliopsida</taxon>
        <taxon>Poales</taxon>
        <taxon>Poaceae</taxon>
        <taxon>BOP clade</taxon>
        <taxon>Pooideae</taxon>
        <taxon>Triticodae</taxon>
        <taxon>Triticeae</taxon>
        <taxon>Triticinae</taxon>
        <taxon>Aegilops</taxon>
    </lineage>
</organism>
<protein>
    <submittedName>
        <fullName evidence="2">Uncharacterized protein</fullName>
    </submittedName>
</protein>